<keyword evidence="1" id="KW-0732">Signal</keyword>
<sequence>MSPFARSALATFATLTLLTLIVVAQSLVPEDTLATEPVSYSGEIGEPVDARRFTITAGKVELARTVADEGGLGSSGPIRAHGVWVVATVEITAATAPLLALDAELVMGDGYVYSASGWLSNGLTGGLSATFAPGIPVTGMLAFEVPKDRVTDPILQVNARESIDDRLSARADIDLGLSGTQLDRRLEQPQERIAVSAPTETS</sequence>
<dbReference type="Proteomes" id="UP001596956">
    <property type="component" value="Unassembled WGS sequence"/>
</dbReference>
<evidence type="ECO:0008006" key="4">
    <source>
        <dbReference type="Google" id="ProtNLM"/>
    </source>
</evidence>
<dbReference type="InterPro" id="IPR029050">
    <property type="entry name" value="Immunoprotect_excell_Ig-like"/>
</dbReference>
<reference evidence="3" key="1">
    <citation type="journal article" date="2019" name="Int. J. Syst. Evol. Microbiol.">
        <title>The Global Catalogue of Microorganisms (GCM) 10K type strain sequencing project: providing services to taxonomists for standard genome sequencing and annotation.</title>
        <authorList>
            <consortium name="The Broad Institute Genomics Platform"/>
            <consortium name="The Broad Institute Genome Sequencing Center for Infectious Disease"/>
            <person name="Wu L."/>
            <person name="Ma J."/>
        </authorList>
    </citation>
    <scope>NUCLEOTIDE SEQUENCE [LARGE SCALE GENOMIC DNA]</scope>
    <source>
        <strain evidence="3">CCUG 63369</strain>
    </source>
</reference>
<gene>
    <name evidence="2" type="ORF">ACFQZU_01215</name>
</gene>
<evidence type="ECO:0000256" key="1">
    <source>
        <dbReference type="ARBA" id="ARBA00022729"/>
    </source>
</evidence>
<evidence type="ECO:0000313" key="3">
    <source>
        <dbReference type="Proteomes" id="UP001596956"/>
    </source>
</evidence>
<proteinExistence type="predicted"/>
<accession>A0ABW3BAJ4</accession>
<keyword evidence="3" id="KW-1185">Reference proteome</keyword>
<evidence type="ECO:0000313" key="2">
    <source>
        <dbReference type="EMBL" id="MFD0799941.1"/>
    </source>
</evidence>
<protein>
    <recommendedName>
        <fullName evidence="4">DUF4352 domain-containing protein</fullName>
    </recommendedName>
</protein>
<organism evidence="2 3">
    <name type="scientific">Streptomonospora algeriensis</name>
    <dbReference type="NCBI Taxonomy" id="995084"/>
    <lineage>
        <taxon>Bacteria</taxon>
        <taxon>Bacillati</taxon>
        <taxon>Actinomycetota</taxon>
        <taxon>Actinomycetes</taxon>
        <taxon>Streptosporangiales</taxon>
        <taxon>Nocardiopsidaceae</taxon>
        <taxon>Streptomonospora</taxon>
    </lineage>
</organism>
<dbReference type="Gene3D" id="2.60.40.1240">
    <property type="match status" value="1"/>
</dbReference>
<dbReference type="EMBL" id="JBHTHR010000012">
    <property type="protein sequence ID" value="MFD0799941.1"/>
    <property type="molecule type" value="Genomic_DNA"/>
</dbReference>
<comment type="caution">
    <text evidence="2">The sequence shown here is derived from an EMBL/GenBank/DDBJ whole genome shotgun (WGS) entry which is preliminary data.</text>
</comment>
<name>A0ABW3BAJ4_9ACTN</name>